<feature type="binding site" evidence="9">
    <location>
        <begin position="85"/>
        <end position="86"/>
    </location>
    <ligand>
        <name>substrate</name>
    </ligand>
</feature>
<dbReference type="NCBIfam" id="TIGR00652">
    <property type="entry name" value="DapF"/>
    <property type="match status" value="1"/>
</dbReference>
<reference evidence="11 12" key="1">
    <citation type="submission" date="2017-02" db="EMBL/GenBank/DDBJ databases">
        <authorList>
            <person name="Peterson S.W."/>
        </authorList>
    </citation>
    <scope>NUCLEOTIDE SEQUENCE [LARGE SCALE GENOMIC DNA]</scope>
    <source>
        <strain evidence="11 12">P15</strain>
    </source>
</reference>
<accession>A0A1T5LAW5</accession>
<comment type="similarity">
    <text evidence="2 9">Belongs to the diaminopimelate epimerase family.</text>
</comment>
<dbReference type="GO" id="GO:0009089">
    <property type="term" value="P:lysine biosynthetic process via diaminopimelate"/>
    <property type="evidence" value="ECO:0007669"/>
    <property type="project" value="UniProtKB-UniRule"/>
</dbReference>
<dbReference type="PROSITE" id="PS01326">
    <property type="entry name" value="DAP_EPIMERASE"/>
    <property type="match status" value="1"/>
</dbReference>
<feature type="binding site" evidence="9">
    <location>
        <position position="55"/>
    </location>
    <ligand>
        <name>substrate</name>
    </ligand>
</feature>
<dbReference type="GO" id="GO:0005829">
    <property type="term" value="C:cytosol"/>
    <property type="evidence" value="ECO:0007669"/>
    <property type="project" value="TreeGrafter"/>
</dbReference>
<dbReference type="STRING" id="428993.SAMN06296058_2185"/>
<evidence type="ECO:0000256" key="9">
    <source>
        <dbReference type="HAMAP-Rule" id="MF_00197"/>
    </source>
</evidence>
<feature type="site" description="Could be important to modulate the pK values of the two catalytic cysteine residues" evidence="9">
    <location>
        <position position="172"/>
    </location>
</feature>
<feature type="site" description="Important for dimerization" evidence="9">
    <location>
        <position position="281"/>
    </location>
</feature>
<evidence type="ECO:0000256" key="6">
    <source>
        <dbReference type="ARBA" id="ARBA00023154"/>
    </source>
</evidence>
<feature type="binding site" evidence="9">
    <location>
        <begin position="221"/>
        <end position="222"/>
    </location>
    <ligand>
        <name>substrate</name>
    </ligand>
</feature>
<evidence type="ECO:0000256" key="2">
    <source>
        <dbReference type="ARBA" id="ARBA00010219"/>
    </source>
</evidence>
<dbReference type="RefSeq" id="WP_079724569.1">
    <property type="nucleotide sequence ID" value="NZ_BMCL01000001.1"/>
</dbReference>
<dbReference type="Pfam" id="PF01678">
    <property type="entry name" value="DAP_epimerase"/>
    <property type="match status" value="2"/>
</dbReference>
<organism evidence="11 12">
    <name type="scientific">Pseudoxanthomonas indica</name>
    <dbReference type="NCBI Taxonomy" id="428993"/>
    <lineage>
        <taxon>Bacteria</taxon>
        <taxon>Pseudomonadati</taxon>
        <taxon>Pseudomonadota</taxon>
        <taxon>Gammaproteobacteria</taxon>
        <taxon>Lysobacterales</taxon>
        <taxon>Lysobacteraceae</taxon>
        <taxon>Pseudoxanthomonas</taxon>
    </lineage>
</organism>
<gene>
    <name evidence="9" type="primary">dapF</name>
    <name evidence="11" type="ORF">SAMN06296058_2185</name>
</gene>
<keyword evidence="4 9" id="KW-0963">Cytoplasm</keyword>
<dbReference type="UniPathway" id="UPA00034">
    <property type="reaction ID" value="UER00025"/>
</dbReference>
<evidence type="ECO:0000256" key="5">
    <source>
        <dbReference type="ARBA" id="ARBA00022605"/>
    </source>
</evidence>
<comment type="function">
    <text evidence="9">Catalyzes the stereoinversion of LL-2,6-diaminopimelate (L,L-DAP) to meso-diaminopimelate (meso-DAP), a precursor of L-lysine and an essential component of the bacterial peptidoglycan.</text>
</comment>
<feature type="site" description="Could be important to modulate the pK values of the two catalytic cysteine residues" evidence="9">
    <location>
        <position position="221"/>
    </location>
</feature>
<feature type="binding site" evidence="9">
    <location>
        <position position="75"/>
    </location>
    <ligand>
        <name>substrate</name>
    </ligand>
</feature>
<dbReference type="GO" id="GO:0008837">
    <property type="term" value="F:diaminopimelate epimerase activity"/>
    <property type="evidence" value="ECO:0007669"/>
    <property type="project" value="UniProtKB-UniRule"/>
</dbReference>
<sequence>MSARVSASEQRLPFSKMHGAGNDFVVLDLRDGTPPPAPRLAARLADRHTGVGCDQILTIEPPRSAGAVASYRIWNSDGSSSQQCGNGARCVADWLVRAGVASGDRFRVDSPLTTHEVQALGDRRYAIAMGVPEFQPARIPLAGFAQAQLEYDVTLNEDLRLRFGAVSMGNPHAVIEVPAAASAPVLHYGPALQQSASFPESVNVGFAEVIARDHIRLRVFERGVGETLACGSGACAAAVVLIKRGRIDRDVTVSLPGGDLRIQWPADDAQVIMSGPTALVFEGEWKA</sequence>
<proteinExistence type="inferred from homology"/>
<feature type="active site" description="Proton donor" evidence="9">
    <location>
        <position position="84"/>
    </location>
</feature>
<feature type="active site" evidence="10">
    <location>
        <position position="84"/>
    </location>
</feature>
<feature type="binding site" evidence="9">
    <location>
        <position position="22"/>
    </location>
    <ligand>
        <name>substrate</name>
    </ligand>
</feature>
<keyword evidence="6 9" id="KW-0457">Lysine biosynthesis</keyword>
<dbReference type="EMBL" id="FUZV01000002">
    <property type="protein sequence ID" value="SKC72825.1"/>
    <property type="molecule type" value="Genomic_DNA"/>
</dbReference>
<comment type="subcellular location">
    <subcellularLocation>
        <location evidence="9">Cytoplasm</location>
    </subcellularLocation>
</comment>
<dbReference type="PANTHER" id="PTHR31689:SF0">
    <property type="entry name" value="DIAMINOPIMELATE EPIMERASE"/>
    <property type="match status" value="1"/>
</dbReference>
<keyword evidence="12" id="KW-1185">Reference proteome</keyword>
<dbReference type="FunFam" id="3.10.310.10:FF:000004">
    <property type="entry name" value="Diaminopimelate epimerase"/>
    <property type="match status" value="1"/>
</dbReference>
<feature type="binding site" evidence="9">
    <location>
        <position position="203"/>
    </location>
    <ligand>
        <name>substrate</name>
    </ligand>
</feature>
<dbReference type="AlphaFoldDB" id="A0A1T5LAW5"/>
<feature type="active site" description="Proton acceptor" evidence="9">
    <location>
        <position position="230"/>
    </location>
</feature>
<evidence type="ECO:0000313" key="12">
    <source>
        <dbReference type="Proteomes" id="UP000190341"/>
    </source>
</evidence>
<protein>
    <recommendedName>
        <fullName evidence="3 9">Diaminopimelate epimerase</fullName>
        <shortName evidence="9">DAP epimerase</shortName>
        <ecNumber evidence="3 9">5.1.1.7</ecNumber>
    </recommendedName>
    <alternativeName>
        <fullName evidence="9">PLP-independent amino acid racemase</fullName>
    </alternativeName>
</protein>
<dbReference type="Gene3D" id="3.10.310.10">
    <property type="entry name" value="Diaminopimelate Epimerase, Chain A, domain 1"/>
    <property type="match status" value="2"/>
</dbReference>
<dbReference type="SUPFAM" id="SSF54506">
    <property type="entry name" value="Diaminopimelate epimerase-like"/>
    <property type="match status" value="2"/>
</dbReference>
<evidence type="ECO:0000256" key="4">
    <source>
        <dbReference type="ARBA" id="ARBA00022490"/>
    </source>
</evidence>
<dbReference type="PANTHER" id="PTHR31689">
    <property type="entry name" value="DIAMINOPIMELATE EPIMERASE, CHLOROPLASTIC"/>
    <property type="match status" value="1"/>
</dbReference>
<evidence type="ECO:0000256" key="7">
    <source>
        <dbReference type="ARBA" id="ARBA00023235"/>
    </source>
</evidence>
<dbReference type="HAMAP" id="MF_00197">
    <property type="entry name" value="DAP_epimerase"/>
    <property type="match status" value="1"/>
</dbReference>
<evidence type="ECO:0000256" key="10">
    <source>
        <dbReference type="PROSITE-ProRule" id="PRU10125"/>
    </source>
</evidence>
<dbReference type="FunFam" id="3.10.310.10:FF:000001">
    <property type="entry name" value="Diaminopimelate epimerase"/>
    <property type="match status" value="1"/>
</dbReference>
<dbReference type="OrthoDB" id="9805408at2"/>
<comment type="pathway">
    <text evidence="1 9">Amino-acid biosynthesis; L-lysine biosynthesis via DAP pathway; DL-2,6-diaminopimelate from LL-2,6-diaminopimelate: step 1/1.</text>
</comment>
<keyword evidence="7 9" id="KW-0413">Isomerase</keyword>
<dbReference type="InterPro" id="IPR018510">
    <property type="entry name" value="DAP_epimerase_AS"/>
</dbReference>
<feature type="binding site" evidence="9">
    <location>
        <begin position="231"/>
        <end position="232"/>
    </location>
    <ligand>
        <name>substrate</name>
    </ligand>
</feature>
<comment type="subunit">
    <text evidence="9">Homodimer.</text>
</comment>
<dbReference type="EC" id="5.1.1.7" evidence="3 9"/>
<evidence type="ECO:0000256" key="3">
    <source>
        <dbReference type="ARBA" id="ARBA00013080"/>
    </source>
</evidence>
<evidence type="ECO:0000313" key="11">
    <source>
        <dbReference type="EMBL" id="SKC72825.1"/>
    </source>
</evidence>
<feature type="binding site" evidence="9">
    <location>
        <position position="170"/>
    </location>
    <ligand>
        <name>substrate</name>
    </ligand>
</feature>
<dbReference type="Proteomes" id="UP000190341">
    <property type="component" value="Unassembled WGS sequence"/>
</dbReference>
<comment type="catalytic activity">
    <reaction evidence="8 9">
        <text>(2S,6S)-2,6-diaminopimelate = meso-2,6-diaminopimelate</text>
        <dbReference type="Rhea" id="RHEA:15393"/>
        <dbReference type="ChEBI" id="CHEBI:57609"/>
        <dbReference type="ChEBI" id="CHEBI:57791"/>
        <dbReference type="EC" id="5.1.1.7"/>
    </reaction>
</comment>
<dbReference type="InterPro" id="IPR001653">
    <property type="entry name" value="DAP_epimerase_DapF"/>
</dbReference>
<evidence type="ECO:0000256" key="8">
    <source>
        <dbReference type="ARBA" id="ARBA00051712"/>
    </source>
</evidence>
<name>A0A1T5LAW5_9GAMM</name>
<keyword evidence="5 9" id="KW-0028">Amino-acid biosynthesis</keyword>
<evidence type="ECO:0000256" key="1">
    <source>
        <dbReference type="ARBA" id="ARBA00005196"/>
    </source>
</evidence>